<reference evidence="2 3" key="1">
    <citation type="submission" date="2024-09" db="EMBL/GenBank/DDBJ databases">
        <title>Floridaenema gen nov. (Aerosakkonemataceae, Aerosakkonematales ord. nov., Cyanobacteria) from benthic tropical and subtropical fresh waters, with the description of four new species.</title>
        <authorList>
            <person name="Moretto J.A."/>
            <person name="Berthold D.E."/>
            <person name="Lefler F.W."/>
            <person name="Huang I.-S."/>
            <person name="Laughinghouse H. IV."/>
        </authorList>
    </citation>
    <scope>NUCLEOTIDE SEQUENCE [LARGE SCALE GENOMIC DNA]</scope>
    <source>
        <strain evidence="2 3">BLCC-F167</strain>
    </source>
</reference>
<dbReference type="EMBL" id="JBHFNT010000139">
    <property type="protein sequence ID" value="MFB2836139.1"/>
    <property type="molecule type" value="Genomic_DNA"/>
</dbReference>
<feature type="compositionally biased region" description="Polar residues" evidence="1">
    <location>
        <begin position="19"/>
        <end position="43"/>
    </location>
</feature>
<accession>A0ABV4WM26</accession>
<evidence type="ECO:0000256" key="1">
    <source>
        <dbReference type="SAM" id="MobiDB-lite"/>
    </source>
</evidence>
<evidence type="ECO:0000313" key="2">
    <source>
        <dbReference type="EMBL" id="MFB2836139.1"/>
    </source>
</evidence>
<evidence type="ECO:0000313" key="3">
    <source>
        <dbReference type="Proteomes" id="UP001576780"/>
    </source>
</evidence>
<protein>
    <submittedName>
        <fullName evidence="2">Acetyltransferase</fullName>
    </submittedName>
</protein>
<comment type="caution">
    <text evidence="2">The sequence shown here is derived from an EMBL/GenBank/DDBJ whole genome shotgun (WGS) entry which is preliminary data.</text>
</comment>
<sequence>MLLKSKETGTLIQIHDTESLINPNQHEISGQDQAGQEEQNTTTYSKEELVFPSGESLPRCWLDANYTKA</sequence>
<name>A0ABV4WM26_9CYAN</name>
<feature type="region of interest" description="Disordered" evidence="1">
    <location>
        <begin position="1"/>
        <end position="43"/>
    </location>
</feature>
<proteinExistence type="predicted"/>
<dbReference type="RefSeq" id="WP_413278532.1">
    <property type="nucleotide sequence ID" value="NZ_JBHFNT010000139.1"/>
</dbReference>
<dbReference type="Proteomes" id="UP001576780">
    <property type="component" value="Unassembled WGS sequence"/>
</dbReference>
<keyword evidence="3" id="KW-1185">Reference proteome</keyword>
<organism evidence="2 3">
    <name type="scientific">Floridaenema evergladense BLCC-F167</name>
    <dbReference type="NCBI Taxonomy" id="3153639"/>
    <lineage>
        <taxon>Bacteria</taxon>
        <taxon>Bacillati</taxon>
        <taxon>Cyanobacteriota</taxon>
        <taxon>Cyanophyceae</taxon>
        <taxon>Oscillatoriophycideae</taxon>
        <taxon>Aerosakkonematales</taxon>
        <taxon>Aerosakkonemataceae</taxon>
        <taxon>Floridanema</taxon>
        <taxon>Floridanema evergladense</taxon>
    </lineage>
</organism>
<gene>
    <name evidence="2" type="ORF">ACE1CA_16525</name>
</gene>